<feature type="region of interest" description="Disordered" evidence="6">
    <location>
        <begin position="684"/>
        <end position="730"/>
    </location>
</feature>
<evidence type="ECO:0000256" key="2">
    <source>
        <dbReference type="ARBA" id="ARBA00022692"/>
    </source>
</evidence>
<sequence>MNVVEIKSSFLLIWGIFLGNFALRVVSNGPLGIPGTTQTISGYDTELGNDPICWSSYAAATGDVGIPFPNGELVQNFSLANEVNLASSCPNGTWLEAMAPPEFLNPDFRPRTLEWYSYTIKGAVDLDELSGLQIVSDEGSRISIGLVACDSTRAGFCSPFVHEQANIRENNEMEQHGSTLFAKKRITGDRHGGTHVHAPAVLIDADSSLRQVQFEVQVPIIINEPGTFFVIGTLQFFMGNDEGEPRWRYDVANALTLEQGERLITYQVPAKILKVSTPVRIVSFVVVGLAASIILFLLIQLSMHYRSQVLKISQAPFLVVFLLASFLATVSSLLFDPQNNWMCLLAYPVVFTSLQLMFAVTLGRLWRINAVVSPLLRNRLQRGKSKKSVQALIPACCPSRRTNIRREINHKKVTLIVALCSLPQIVLQLLSMLLQPSEKAIEFNPDESIGRCVCDDGVKAKQSIAFYAMLVLFLLILVLLVMAHSARQLPSLLNESSVIFGVTGTSALLAILGFAVIAITDDPTISPDVSYLVHIILVLSMTLNSSIRIMMPKLKMVWSGQAVMVSQLVADHNQSLIDSALRTNPKSLMHNVTGLEMNSANSDPTSSFQKSWTRGGMSQTLPSGVSHDDATESQNQESLRPEEFTLLEDIIEKQESIAENHQLLSDSSSKKSVSSQEEWIKHAEEKAESVNVTTATTSKPSPGTDQVKVKFQGDKRQRKKCSNGSSSSTKFLIREGEAPSRRLTLMMLDLHDELNLITNQITSGLEVPRDKWESVRKNTEQLDEMFSLVRFDWESQTSQCEVENGNDDSE</sequence>
<dbReference type="GO" id="GO:0004930">
    <property type="term" value="F:G protein-coupled receptor activity"/>
    <property type="evidence" value="ECO:0007669"/>
    <property type="project" value="InterPro"/>
</dbReference>
<protein>
    <submittedName>
        <fullName evidence="9">7 transmembrane sweet-taste receptor of 3 GCPR</fullName>
    </submittedName>
</protein>
<reference evidence="9" key="2">
    <citation type="submission" date="2021-04" db="EMBL/GenBank/DDBJ databases">
        <authorList>
            <person name="Podell S."/>
        </authorList>
    </citation>
    <scope>NUCLEOTIDE SEQUENCE</scope>
    <source>
        <strain evidence="9">Hildebrandi</strain>
    </source>
</reference>
<keyword evidence="5" id="KW-0325">Glycoprotein</keyword>
<evidence type="ECO:0000256" key="5">
    <source>
        <dbReference type="ARBA" id="ARBA00023180"/>
    </source>
</evidence>
<dbReference type="InterPro" id="IPR050726">
    <property type="entry name" value="mGluR"/>
</dbReference>
<dbReference type="Pfam" id="PF00003">
    <property type="entry name" value="7tm_3"/>
    <property type="match status" value="1"/>
</dbReference>
<feature type="transmembrane region" description="Helical" evidence="7">
    <location>
        <begin position="281"/>
        <end position="303"/>
    </location>
</feature>
<evidence type="ECO:0000256" key="6">
    <source>
        <dbReference type="SAM" id="MobiDB-lite"/>
    </source>
</evidence>
<dbReference type="PANTHER" id="PTHR24060">
    <property type="entry name" value="METABOTROPIC GLUTAMATE RECEPTOR"/>
    <property type="match status" value="1"/>
</dbReference>
<evidence type="ECO:0000313" key="10">
    <source>
        <dbReference type="Proteomes" id="UP000693970"/>
    </source>
</evidence>
<dbReference type="Proteomes" id="UP000693970">
    <property type="component" value="Unassembled WGS sequence"/>
</dbReference>
<evidence type="ECO:0000256" key="7">
    <source>
        <dbReference type="SAM" id="Phobius"/>
    </source>
</evidence>
<proteinExistence type="predicted"/>
<feature type="transmembrane region" description="Helical" evidence="7">
    <location>
        <begin position="498"/>
        <end position="519"/>
    </location>
</feature>
<evidence type="ECO:0000313" key="9">
    <source>
        <dbReference type="EMBL" id="KAG7352785.1"/>
    </source>
</evidence>
<feature type="compositionally biased region" description="Polar residues" evidence="6">
    <location>
        <begin position="596"/>
        <end position="623"/>
    </location>
</feature>
<dbReference type="EMBL" id="JAGRRH010000017">
    <property type="protein sequence ID" value="KAG7352785.1"/>
    <property type="molecule type" value="Genomic_DNA"/>
</dbReference>
<feature type="transmembrane region" description="Helical" evidence="7">
    <location>
        <begin position="413"/>
        <end position="434"/>
    </location>
</feature>
<gene>
    <name evidence="9" type="ORF">IV203_008833</name>
</gene>
<feature type="compositionally biased region" description="Polar residues" evidence="6">
    <location>
        <begin position="690"/>
        <end position="704"/>
    </location>
</feature>
<accession>A0A9K3L0U7</accession>
<dbReference type="AlphaFoldDB" id="A0A9K3L0U7"/>
<organism evidence="9 10">
    <name type="scientific">Nitzschia inconspicua</name>
    <dbReference type="NCBI Taxonomy" id="303405"/>
    <lineage>
        <taxon>Eukaryota</taxon>
        <taxon>Sar</taxon>
        <taxon>Stramenopiles</taxon>
        <taxon>Ochrophyta</taxon>
        <taxon>Bacillariophyta</taxon>
        <taxon>Bacillariophyceae</taxon>
        <taxon>Bacillariophycidae</taxon>
        <taxon>Bacillariales</taxon>
        <taxon>Bacillariaceae</taxon>
        <taxon>Nitzschia</taxon>
    </lineage>
</organism>
<evidence type="ECO:0000256" key="3">
    <source>
        <dbReference type="ARBA" id="ARBA00022989"/>
    </source>
</evidence>
<keyword evidence="10" id="KW-1185">Reference proteome</keyword>
<feature type="transmembrane region" description="Helical" evidence="7">
    <location>
        <begin position="531"/>
        <end position="551"/>
    </location>
</feature>
<reference evidence="9" key="1">
    <citation type="journal article" date="2021" name="Sci. Rep.">
        <title>Diploid genomic architecture of Nitzschia inconspicua, an elite biomass production diatom.</title>
        <authorList>
            <person name="Oliver A."/>
            <person name="Podell S."/>
            <person name="Pinowska A."/>
            <person name="Traller J.C."/>
            <person name="Smith S.R."/>
            <person name="McClure R."/>
            <person name="Beliaev A."/>
            <person name="Bohutskyi P."/>
            <person name="Hill E.A."/>
            <person name="Rabines A."/>
            <person name="Zheng H."/>
            <person name="Allen L.Z."/>
            <person name="Kuo A."/>
            <person name="Grigoriev I.V."/>
            <person name="Allen A.E."/>
            <person name="Hazlebeck D."/>
            <person name="Allen E.E."/>
        </authorList>
    </citation>
    <scope>NUCLEOTIDE SEQUENCE</scope>
    <source>
        <strain evidence="9">Hildebrandi</strain>
    </source>
</reference>
<feature type="transmembrane region" description="Helical" evidence="7">
    <location>
        <begin position="355"/>
        <end position="376"/>
    </location>
</feature>
<keyword evidence="3 7" id="KW-1133">Transmembrane helix</keyword>
<dbReference type="InterPro" id="IPR017978">
    <property type="entry name" value="GPCR_3_C"/>
</dbReference>
<evidence type="ECO:0000256" key="4">
    <source>
        <dbReference type="ARBA" id="ARBA00023136"/>
    </source>
</evidence>
<feature type="transmembrane region" description="Helical" evidence="7">
    <location>
        <begin position="315"/>
        <end position="335"/>
    </location>
</feature>
<feature type="transmembrane region" description="Helical" evidence="7">
    <location>
        <begin position="464"/>
        <end position="486"/>
    </location>
</feature>
<evidence type="ECO:0000259" key="8">
    <source>
        <dbReference type="Pfam" id="PF00003"/>
    </source>
</evidence>
<keyword evidence="4 7" id="KW-0472">Membrane</keyword>
<keyword evidence="2 7" id="KW-0812">Transmembrane</keyword>
<evidence type="ECO:0000256" key="1">
    <source>
        <dbReference type="ARBA" id="ARBA00004141"/>
    </source>
</evidence>
<dbReference type="OrthoDB" id="53558at2759"/>
<comment type="subcellular location">
    <subcellularLocation>
        <location evidence="1">Membrane</location>
        <topology evidence="1">Multi-pass membrane protein</topology>
    </subcellularLocation>
</comment>
<feature type="region of interest" description="Disordered" evidence="6">
    <location>
        <begin position="596"/>
        <end position="641"/>
    </location>
</feature>
<keyword evidence="9" id="KW-0675">Receptor</keyword>
<dbReference type="GO" id="GO:0016020">
    <property type="term" value="C:membrane"/>
    <property type="evidence" value="ECO:0007669"/>
    <property type="project" value="UniProtKB-SubCell"/>
</dbReference>
<name>A0A9K3L0U7_9STRA</name>
<comment type="caution">
    <text evidence="9">The sequence shown here is derived from an EMBL/GenBank/DDBJ whole genome shotgun (WGS) entry which is preliminary data.</text>
</comment>
<feature type="domain" description="G-protein coupled receptors family 3 profile" evidence="8">
    <location>
        <begin position="273"/>
        <end position="553"/>
    </location>
</feature>